<keyword evidence="6 13" id="KW-0269">Exonuclease</keyword>
<evidence type="ECO:0000256" key="2">
    <source>
        <dbReference type="ARBA" id="ARBA00022741"/>
    </source>
</evidence>
<keyword evidence="1 13" id="KW-0540">Nuclease</keyword>
<comment type="catalytic activity">
    <reaction evidence="11 13">
        <text>Couples ATP hydrolysis with the unwinding of duplex DNA by translocating in the 3'-5' direction.</text>
        <dbReference type="EC" id="5.6.2.4"/>
    </reaction>
</comment>
<dbReference type="SUPFAM" id="SSF52540">
    <property type="entry name" value="P-loop containing nucleoside triphosphate hydrolases"/>
    <property type="match status" value="1"/>
</dbReference>
<comment type="caution">
    <text evidence="17">The sequence shown here is derived from an EMBL/GenBank/DDBJ whole genome shotgun (WGS) entry which is preliminary data.</text>
</comment>
<proteinExistence type="inferred from homology"/>
<dbReference type="PANTHER" id="PTHR11070">
    <property type="entry name" value="UVRD / RECB / PCRA DNA HELICASE FAMILY MEMBER"/>
    <property type="match status" value="1"/>
</dbReference>
<evidence type="ECO:0000256" key="14">
    <source>
        <dbReference type="PROSITE-ProRule" id="PRU00560"/>
    </source>
</evidence>
<comment type="catalytic activity">
    <reaction evidence="12 13">
        <text>ATP + H2O = ADP + phosphate + H(+)</text>
        <dbReference type="Rhea" id="RHEA:13065"/>
        <dbReference type="ChEBI" id="CHEBI:15377"/>
        <dbReference type="ChEBI" id="CHEBI:15378"/>
        <dbReference type="ChEBI" id="CHEBI:30616"/>
        <dbReference type="ChEBI" id="CHEBI:43474"/>
        <dbReference type="ChEBI" id="CHEBI:456216"/>
        <dbReference type="EC" id="5.6.2.4"/>
    </reaction>
</comment>
<dbReference type="Proteomes" id="UP000673375">
    <property type="component" value="Unassembled WGS sequence"/>
</dbReference>
<evidence type="ECO:0000313" key="17">
    <source>
        <dbReference type="EMBL" id="MBP1048423.1"/>
    </source>
</evidence>
<dbReference type="InterPro" id="IPR011335">
    <property type="entry name" value="Restrct_endonuc-II-like"/>
</dbReference>
<dbReference type="InterPro" id="IPR014016">
    <property type="entry name" value="UvrD-like_ATP-bd"/>
</dbReference>
<sequence>MSKNIPLRPPHELFTDNQWQAIFDEGQNILVSASAGSGKTTVLVRRVIEKIKGGTDIDRLLVVTYTEAAAREMKERIQAELQKALGQETDPHQKQHFIRQLSLLPTANISTLHSFCLSVIRRFYYLIDMDPVFRLLTDETEMLLLKEDVWDDLRESLYEKEEESFYQLTSNFSNDRSDDGLTNLVFSLYDFAKANPDPEAWLNKLPEAYQIDGDIGESSLYQETLKPPAIESLQMAILRYEKMLDLSADQEKMEKIALLAQKELEWTTQFMTYLGDNALEEAYKMTETLTFDRFPTVRVPELKDDVEQIKGLREQNKKTLKEITASLFTLTPEKMKEVMGKAAVLVQNMATVGGQFMADYGKEKLRKGVVDFNDLEHFTLRILTNRENEQWLPTEASSYYRGKFDEVLVDEYQDINRLQESILFWLRRPDKGAGNLFMVGDVKQSIYSFRLADPSLFIEKYTRYGRQEDGKRIVLAENFRSRGAVLDFTNLVFEQLMDEQVGQIPYDKDAQLVNGFQQFLEGADYTTEIMIYEKKKTAESTDILELETELQIEDKTEGEIHMTALKIRELIDQGFLIYDKKLKENRPVRYQDIVLLSPTKKNNLTILEIFKRCNIPLQVNDAQNYFQATEIRTMISLLQLIDNPYQDIPLASVLRSPIVGLKETDLVKVRLAKKEGMYYEAFLVFNQQKELTSEDQKLIEKTQAFAKRLDTWRELARRVSLSELIWAIYQETAYLDYVGGMPAGQQRQANLYALVDRAANYEKTSFRGLFQFIRFIEKMQEKDKDLAEPVILEDENAVRVMTIHASKGLEFPVVFLLDMTKEFNLSDLKERCIFDDRLGAGIRFLDEESRVLFDTLPFLALKQIKMNKLLSEEMRKLYVGLTRAEQKLFLVGSYNDREAAWKEWGKAKDAASVVLPQESRLQGKSSLMNWIGMTLIRHRDAEAFNDFYQTASVSDIQKHPGRFSISFVDDQAMANGFSMLQQTENQKVEMIQTPEKNDQQVLTRGLKRLNYDYPYHIAAQTTNYQSVSEIKRIFEDPDDRSIGKLEMGESQVRNTRGIVHRMATQELGKPAFLQEIQQPASVEIGTATHYLLQLIDLSKKPTMESLKTLLTELISQKLISEKTGQRIDLDKILDFFQSDLGQLLLKYSDRVRREQPFSMLLNAEEIIKDYPAATDDDLLIHGIIDGYIELEEECILFDYKTDFVKNINDPAELEKITKRYRGQLKLYQEALELTVTKPVTHVYMVLLRAEVMVDMVTGEIVNIKK</sequence>
<evidence type="ECO:0000256" key="13">
    <source>
        <dbReference type="HAMAP-Rule" id="MF_01451"/>
    </source>
</evidence>
<evidence type="ECO:0000256" key="4">
    <source>
        <dbReference type="ARBA" id="ARBA00022801"/>
    </source>
</evidence>
<keyword evidence="18" id="KW-1185">Reference proteome</keyword>
<name>A0ABS4CPD3_9ENTE</name>
<evidence type="ECO:0000256" key="10">
    <source>
        <dbReference type="ARBA" id="ARBA00023235"/>
    </source>
</evidence>
<dbReference type="EMBL" id="JAEDXU010000016">
    <property type="protein sequence ID" value="MBP1048423.1"/>
    <property type="molecule type" value="Genomic_DNA"/>
</dbReference>
<keyword evidence="10 13" id="KW-0413">Isomerase</keyword>
<evidence type="ECO:0000259" key="16">
    <source>
        <dbReference type="PROSITE" id="PS51217"/>
    </source>
</evidence>
<dbReference type="InterPro" id="IPR014017">
    <property type="entry name" value="DNA_helicase_UvrD-like_C"/>
</dbReference>
<evidence type="ECO:0000256" key="9">
    <source>
        <dbReference type="ARBA" id="ARBA00023204"/>
    </source>
</evidence>
<dbReference type="InterPro" id="IPR027417">
    <property type="entry name" value="P-loop_NTPase"/>
</dbReference>
<dbReference type="Gene3D" id="1.10.486.10">
    <property type="entry name" value="PCRA, domain 4"/>
    <property type="match status" value="1"/>
</dbReference>
<evidence type="ECO:0000256" key="3">
    <source>
        <dbReference type="ARBA" id="ARBA00022763"/>
    </source>
</evidence>
<evidence type="ECO:0000259" key="15">
    <source>
        <dbReference type="PROSITE" id="PS51198"/>
    </source>
</evidence>
<comment type="similarity">
    <text evidence="13">Belongs to the helicase family. AddA subfamily.</text>
</comment>
<evidence type="ECO:0000256" key="11">
    <source>
        <dbReference type="ARBA" id="ARBA00034617"/>
    </source>
</evidence>
<feature type="domain" description="UvrD-like helicase ATP-binding" evidence="15">
    <location>
        <begin position="12"/>
        <end position="482"/>
    </location>
</feature>
<keyword evidence="9 13" id="KW-0234">DNA repair</keyword>
<evidence type="ECO:0000256" key="8">
    <source>
        <dbReference type="ARBA" id="ARBA00023125"/>
    </source>
</evidence>
<evidence type="ECO:0000256" key="5">
    <source>
        <dbReference type="ARBA" id="ARBA00022806"/>
    </source>
</evidence>
<feature type="binding site" evidence="14">
    <location>
        <begin position="33"/>
        <end position="40"/>
    </location>
    <ligand>
        <name>ATP</name>
        <dbReference type="ChEBI" id="CHEBI:30616"/>
    </ligand>
</feature>
<comment type="subunit">
    <text evidence="13">Heterodimer of AddA and AddB/RexB.</text>
</comment>
<dbReference type="Pfam" id="PF13361">
    <property type="entry name" value="UvrD_C"/>
    <property type="match status" value="1"/>
</dbReference>
<protein>
    <recommendedName>
        <fullName evidence="13">ATP-dependent helicase/nuclease subunit A</fullName>
        <ecNumber evidence="13">3.1.-.-</ecNumber>
        <ecNumber evidence="13">5.6.2.4</ecNumber>
    </recommendedName>
    <alternativeName>
        <fullName evidence="13">ATP-dependent helicase/nuclease AddA</fullName>
    </alternativeName>
    <alternativeName>
        <fullName evidence="13">DNA 3'-5' helicase AddA</fullName>
    </alternativeName>
</protein>
<dbReference type="HAMAP" id="MF_01451">
    <property type="entry name" value="AddA"/>
    <property type="match status" value="1"/>
</dbReference>
<dbReference type="CDD" id="cd17932">
    <property type="entry name" value="DEXQc_UvrD"/>
    <property type="match status" value="1"/>
</dbReference>
<comment type="function">
    <text evidence="13">The heterodimer acts as both an ATP-dependent DNA helicase and an ATP-dependent, dual-direction single-stranded exonuclease. Recognizes the chi site generating a DNA molecule suitable for the initiation of homologous recombination. The AddA nuclease domain is required for chi fragment generation; this subunit has the helicase and 3' -&gt; 5' nuclease activities.</text>
</comment>
<dbReference type="PANTHER" id="PTHR11070:SF48">
    <property type="entry name" value="ATP-DEPENDENT HELICASE_NUCLEASE SUBUNIT A"/>
    <property type="match status" value="1"/>
</dbReference>
<dbReference type="GO" id="GO:0004386">
    <property type="term" value="F:helicase activity"/>
    <property type="evidence" value="ECO:0007669"/>
    <property type="project" value="UniProtKB-KW"/>
</dbReference>
<dbReference type="EC" id="5.6.2.4" evidence="13"/>
<dbReference type="Pfam" id="PF12705">
    <property type="entry name" value="PDDEXK_1"/>
    <property type="match status" value="1"/>
</dbReference>
<feature type="domain" description="UvrD-like helicase C-terminal" evidence="16">
    <location>
        <begin position="517"/>
        <end position="808"/>
    </location>
</feature>
<organism evidence="17 18">
    <name type="scientific">Enterococcus larvae</name>
    <dbReference type="NCBI Taxonomy" id="2794352"/>
    <lineage>
        <taxon>Bacteria</taxon>
        <taxon>Bacillati</taxon>
        <taxon>Bacillota</taxon>
        <taxon>Bacilli</taxon>
        <taxon>Lactobacillales</taxon>
        <taxon>Enterococcaceae</taxon>
        <taxon>Enterococcus</taxon>
    </lineage>
</organism>
<keyword evidence="2 13" id="KW-0547">Nucleotide-binding</keyword>
<gene>
    <name evidence="13 17" type="primary">addA</name>
    <name evidence="17" type="ORF">I6N96_19255</name>
</gene>
<dbReference type="Gene3D" id="1.10.274.50">
    <property type="match status" value="1"/>
</dbReference>
<dbReference type="EC" id="3.1.-.-" evidence="13"/>
<keyword evidence="4 13" id="KW-0378">Hydrolase</keyword>
<evidence type="ECO:0000256" key="1">
    <source>
        <dbReference type="ARBA" id="ARBA00022722"/>
    </source>
</evidence>
<evidence type="ECO:0000256" key="7">
    <source>
        <dbReference type="ARBA" id="ARBA00022840"/>
    </source>
</evidence>
<dbReference type="PROSITE" id="PS51198">
    <property type="entry name" value="UVRD_HELICASE_ATP_BIND"/>
    <property type="match status" value="1"/>
</dbReference>
<dbReference type="InterPro" id="IPR000212">
    <property type="entry name" value="DNA_helicase_UvrD/REP"/>
</dbReference>
<dbReference type="RefSeq" id="WP_209559190.1">
    <property type="nucleotide sequence ID" value="NZ_JAEDXU010000016.1"/>
</dbReference>
<keyword evidence="3 13" id="KW-0227">DNA damage</keyword>
<reference evidence="17 18" key="1">
    <citation type="submission" date="2020-12" db="EMBL/GenBank/DDBJ databases">
        <title>Vagococcus allomyrinae sp. nov. and Enterococcus lavae sp. nov., isolated from the larvae of Allomyrina dichotoma.</title>
        <authorList>
            <person name="Lee S.D."/>
        </authorList>
    </citation>
    <scope>NUCLEOTIDE SEQUENCE [LARGE SCALE GENOMIC DNA]</scope>
    <source>
        <strain evidence="17 18">BWM-S5</strain>
    </source>
</reference>
<dbReference type="PROSITE" id="PS51217">
    <property type="entry name" value="UVRD_HELICASE_CTER"/>
    <property type="match status" value="1"/>
</dbReference>
<dbReference type="InterPro" id="IPR011604">
    <property type="entry name" value="PDDEXK-like_dom_sf"/>
</dbReference>
<dbReference type="Gene3D" id="3.90.320.10">
    <property type="match status" value="1"/>
</dbReference>
<dbReference type="InterPro" id="IPR038726">
    <property type="entry name" value="PDDEXK_AddAB-type"/>
</dbReference>
<dbReference type="InterPro" id="IPR014152">
    <property type="entry name" value="AddA"/>
</dbReference>
<dbReference type="SUPFAM" id="SSF52980">
    <property type="entry name" value="Restriction endonuclease-like"/>
    <property type="match status" value="1"/>
</dbReference>
<evidence type="ECO:0000256" key="6">
    <source>
        <dbReference type="ARBA" id="ARBA00022839"/>
    </source>
</evidence>
<dbReference type="NCBIfam" id="TIGR02785">
    <property type="entry name" value="addA_Gpos"/>
    <property type="match status" value="1"/>
</dbReference>
<keyword evidence="7 13" id="KW-0067">ATP-binding</keyword>
<dbReference type="Gene3D" id="3.40.50.300">
    <property type="entry name" value="P-loop containing nucleotide triphosphate hydrolases"/>
    <property type="match status" value="4"/>
</dbReference>
<evidence type="ECO:0000256" key="12">
    <source>
        <dbReference type="ARBA" id="ARBA00048988"/>
    </source>
</evidence>
<accession>A0ABS4CPD3</accession>
<dbReference type="Pfam" id="PF00580">
    <property type="entry name" value="UvrD-helicase"/>
    <property type="match status" value="1"/>
</dbReference>
<evidence type="ECO:0000313" key="18">
    <source>
        <dbReference type="Proteomes" id="UP000673375"/>
    </source>
</evidence>
<comment type="cofactor">
    <cofactor evidence="13">
        <name>Mg(2+)</name>
        <dbReference type="ChEBI" id="CHEBI:18420"/>
    </cofactor>
</comment>
<keyword evidence="5 13" id="KW-0347">Helicase</keyword>
<keyword evidence="8 13" id="KW-0238">DNA-binding</keyword>